<dbReference type="Gene3D" id="1.10.10.10">
    <property type="entry name" value="Winged helix-like DNA-binding domain superfamily/Winged helix DNA-binding domain"/>
    <property type="match status" value="1"/>
</dbReference>
<dbReference type="RefSeq" id="WP_125227040.1">
    <property type="nucleotide sequence ID" value="NZ_RQYT01000004.1"/>
</dbReference>
<dbReference type="Proteomes" id="UP000280935">
    <property type="component" value="Unassembled WGS sequence"/>
</dbReference>
<protein>
    <recommendedName>
        <fullName evidence="3">Transposase</fullName>
    </recommendedName>
</protein>
<dbReference type="AlphaFoldDB" id="A0A3P1WXX3"/>
<dbReference type="EMBL" id="RQYT01000004">
    <property type="protein sequence ID" value="RRD50768.1"/>
    <property type="molecule type" value="Genomic_DNA"/>
</dbReference>
<accession>A0A3P1WXX3</accession>
<dbReference type="GO" id="GO:0003677">
    <property type="term" value="F:DNA binding"/>
    <property type="evidence" value="ECO:0007669"/>
    <property type="project" value="InterPro"/>
</dbReference>
<reference evidence="1 2" key="1">
    <citation type="submission" date="2018-11" db="EMBL/GenBank/DDBJ databases">
        <title>Genomes From Bacteria Associated with the Canine Oral Cavity: a Test Case for Automated Genome-Based Taxonomic Assignment.</title>
        <authorList>
            <person name="Coil D.A."/>
            <person name="Jospin G."/>
            <person name="Darling A.E."/>
            <person name="Wallis C."/>
            <person name="Davis I.J."/>
            <person name="Harris S."/>
            <person name="Eisen J.A."/>
            <person name="Holcombe L.J."/>
            <person name="O'Flynn C."/>
        </authorList>
    </citation>
    <scope>NUCLEOTIDE SEQUENCE [LARGE SCALE GENOMIC DNA]</scope>
    <source>
        <strain evidence="1 2">OH2822_COT-296</strain>
    </source>
</reference>
<organism evidence="1 2">
    <name type="scientific">Arachnia propionica</name>
    <dbReference type="NCBI Taxonomy" id="1750"/>
    <lineage>
        <taxon>Bacteria</taxon>
        <taxon>Bacillati</taxon>
        <taxon>Actinomycetota</taxon>
        <taxon>Actinomycetes</taxon>
        <taxon>Propionibacteriales</taxon>
        <taxon>Propionibacteriaceae</taxon>
        <taxon>Arachnia</taxon>
    </lineage>
</organism>
<dbReference type="SUPFAM" id="SSF46689">
    <property type="entry name" value="Homeodomain-like"/>
    <property type="match status" value="1"/>
</dbReference>
<dbReference type="InterPro" id="IPR002514">
    <property type="entry name" value="Transposase_8"/>
</dbReference>
<dbReference type="Pfam" id="PF01527">
    <property type="entry name" value="HTH_Tnp_1"/>
    <property type="match status" value="1"/>
</dbReference>
<sequence length="72" mass="7915">MPRKYPEAFRARAVRMVRDRIEQEEGLSRYRAVGEIAPKLGLSSAALQRWVEQADIDAGTQPGVASDAAAET</sequence>
<dbReference type="GO" id="GO:0004803">
    <property type="term" value="F:transposase activity"/>
    <property type="evidence" value="ECO:0007669"/>
    <property type="project" value="InterPro"/>
</dbReference>
<name>A0A3P1WXX3_9ACTN</name>
<comment type="caution">
    <text evidence="1">The sequence shown here is derived from an EMBL/GenBank/DDBJ whole genome shotgun (WGS) entry which is preliminary data.</text>
</comment>
<evidence type="ECO:0000313" key="1">
    <source>
        <dbReference type="EMBL" id="RRD50768.1"/>
    </source>
</evidence>
<dbReference type="GO" id="GO:0006313">
    <property type="term" value="P:DNA transposition"/>
    <property type="evidence" value="ECO:0007669"/>
    <property type="project" value="InterPro"/>
</dbReference>
<gene>
    <name evidence="1" type="ORF">EII35_03290</name>
</gene>
<evidence type="ECO:0008006" key="3">
    <source>
        <dbReference type="Google" id="ProtNLM"/>
    </source>
</evidence>
<evidence type="ECO:0000313" key="2">
    <source>
        <dbReference type="Proteomes" id="UP000280935"/>
    </source>
</evidence>
<dbReference type="InterPro" id="IPR009057">
    <property type="entry name" value="Homeodomain-like_sf"/>
</dbReference>
<proteinExistence type="predicted"/>
<dbReference type="InterPro" id="IPR036388">
    <property type="entry name" value="WH-like_DNA-bd_sf"/>
</dbReference>
<dbReference type="OrthoDB" id="4281720at2"/>